<dbReference type="AlphaFoldDB" id="F0IAB5"/>
<accession>F0IAB5</accession>
<dbReference type="RefSeq" id="WP_002907515.1">
    <property type="nucleotide sequence ID" value="NZ_GL872408.1"/>
</dbReference>
<reference evidence="1 2" key="1">
    <citation type="submission" date="2011-02" db="EMBL/GenBank/DDBJ databases">
        <authorList>
            <person name="Muzny D."/>
            <person name="Qin X."/>
            <person name="Deng J."/>
            <person name="Jiang H."/>
            <person name="Liu Y."/>
            <person name="Qu J."/>
            <person name="Song X.-Z."/>
            <person name="Zhang L."/>
            <person name="Thornton R."/>
            <person name="Coyle M."/>
            <person name="Francisco L."/>
            <person name="Jackson L."/>
            <person name="Javaid M."/>
            <person name="Korchina V."/>
            <person name="Kovar C."/>
            <person name="Mata R."/>
            <person name="Mathew T."/>
            <person name="Ngo R."/>
            <person name="Nguyen L."/>
            <person name="Nguyen N."/>
            <person name="Okwuonu G."/>
            <person name="Ongeri F."/>
            <person name="Pham C."/>
            <person name="Simmons D."/>
            <person name="Wilczek-Boney K."/>
            <person name="Hale W."/>
            <person name="Jakkamsetti A."/>
            <person name="Pham P."/>
            <person name="Ruth R."/>
            <person name="San Lucas F."/>
            <person name="Warren J."/>
            <person name="Zhang J."/>
            <person name="Zhao Z."/>
            <person name="Zhou C."/>
            <person name="Zhu D."/>
            <person name="Lee S."/>
            <person name="Bess C."/>
            <person name="Blankenburg K."/>
            <person name="Forbes L."/>
            <person name="Fu Q."/>
            <person name="Gubbala S."/>
            <person name="Hirani K."/>
            <person name="Jayaseelan J.C."/>
            <person name="Lara F."/>
            <person name="Munidasa M."/>
            <person name="Palculict T."/>
            <person name="Patil S."/>
            <person name="Pu L.-L."/>
            <person name="Saada N."/>
            <person name="Tang L."/>
            <person name="Weissenberger G."/>
            <person name="Zhu Y."/>
            <person name="Hemphill L."/>
            <person name="Shang Y."/>
            <person name="Youmans B."/>
            <person name="Ayvaz T."/>
            <person name="Ross M."/>
            <person name="Santibanez J."/>
            <person name="Aqrawi P."/>
            <person name="Gross S."/>
            <person name="Joshi V."/>
            <person name="Fowler G."/>
            <person name="Nazareth L."/>
            <person name="Reid J."/>
            <person name="Worley K."/>
            <person name="Petrosino J."/>
            <person name="Highlander S."/>
            <person name="Gibbs R."/>
        </authorList>
    </citation>
    <scope>NUCLEOTIDE SEQUENCE [LARGE SCALE GENOMIC DNA]</scope>
    <source>
        <strain evidence="1 2">SK115</strain>
    </source>
</reference>
<dbReference type="PATRIC" id="fig|888810.3.peg.1633"/>
<evidence type="ECO:0000313" key="1">
    <source>
        <dbReference type="EMBL" id="EGD31255.1"/>
    </source>
</evidence>
<gene>
    <name evidence="1" type="ORF">HMPREF9382_1664</name>
</gene>
<dbReference type="EMBL" id="AEXW01000007">
    <property type="protein sequence ID" value="EGD31255.1"/>
    <property type="molecule type" value="Genomic_DNA"/>
</dbReference>
<evidence type="ECO:0008006" key="3">
    <source>
        <dbReference type="Google" id="ProtNLM"/>
    </source>
</evidence>
<proteinExistence type="predicted"/>
<dbReference type="HOGENOM" id="CLU_164812_0_0_9"/>
<dbReference type="Proteomes" id="UP000003351">
    <property type="component" value="Unassembled WGS sequence"/>
</dbReference>
<comment type="caution">
    <text evidence="1">The sequence shown here is derived from an EMBL/GenBank/DDBJ whole genome shotgun (WGS) entry which is preliminary data.</text>
</comment>
<organism evidence="1 2">
    <name type="scientific">Streptococcus sanguinis SK115</name>
    <dbReference type="NCBI Taxonomy" id="888810"/>
    <lineage>
        <taxon>Bacteria</taxon>
        <taxon>Bacillati</taxon>
        <taxon>Bacillota</taxon>
        <taxon>Bacilli</taxon>
        <taxon>Lactobacillales</taxon>
        <taxon>Streptococcaceae</taxon>
        <taxon>Streptococcus</taxon>
    </lineage>
</organism>
<sequence>MGKSSKTIQLEQEIQEINTKITKLNSAKKAVEACKTKVKSTYNNADSDHVDGDKYQTMYTEDQDLIEGFSKSLKSKKDEVKAELDSNLSILSNLLASKKTALAYSVIMDAIKS</sequence>
<protein>
    <recommendedName>
        <fullName evidence="3">DUF5082 domain-containing protein</fullName>
    </recommendedName>
</protein>
<name>F0IAB5_STRSA</name>
<evidence type="ECO:0000313" key="2">
    <source>
        <dbReference type="Proteomes" id="UP000003351"/>
    </source>
</evidence>